<dbReference type="AlphaFoldDB" id="A0ABD5QB19"/>
<comment type="similarity">
    <text evidence="7">Belongs to the binding-protein-dependent transport system permease family.</text>
</comment>
<keyword evidence="10" id="KW-1185">Reference proteome</keyword>
<keyword evidence="5 7" id="KW-1133">Transmembrane helix</keyword>
<evidence type="ECO:0000256" key="4">
    <source>
        <dbReference type="ARBA" id="ARBA00022692"/>
    </source>
</evidence>
<gene>
    <name evidence="9" type="ORF">ACFPFO_03840</name>
</gene>
<feature type="transmembrane region" description="Helical" evidence="7">
    <location>
        <begin position="251"/>
        <end position="271"/>
    </location>
</feature>
<keyword evidence="4 7" id="KW-0812">Transmembrane</keyword>
<keyword evidence="2 7" id="KW-0813">Transport</keyword>
<feature type="transmembrane region" description="Helical" evidence="7">
    <location>
        <begin position="190"/>
        <end position="212"/>
    </location>
</feature>
<dbReference type="InterPro" id="IPR035906">
    <property type="entry name" value="MetI-like_sf"/>
</dbReference>
<evidence type="ECO:0000256" key="6">
    <source>
        <dbReference type="ARBA" id="ARBA00023136"/>
    </source>
</evidence>
<dbReference type="PANTHER" id="PTHR32243">
    <property type="entry name" value="MALTOSE TRANSPORT SYSTEM PERMEASE-RELATED"/>
    <property type="match status" value="1"/>
</dbReference>
<evidence type="ECO:0000256" key="7">
    <source>
        <dbReference type="RuleBase" id="RU363032"/>
    </source>
</evidence>
<feature type="domain" description="ABC transmembrane type-1" evidence="8">
    <location>
        <begin position="78"/>
        <end position="272"/>
    </location>
</feature>
<comment type="caution">
    <text evidence="9">The sequence shown here is derived from an EMBL/GenBank/DDBJ whole genome shotgun (WGS) entry which is preliminary data.</text>
</comment>
<evidence type="ECO:0000256" key="3">
    <source>
        <dbReference type="ARBA" id="ARBA00022475"/>
    </source>
</evidence>
<dbReference type="InterPro" id="IPR050901">
    <property type="entry name" value="BP-dep_ABC_trans_perm"/>
</dbReference>
<dbReference type="EMBL" id="JBHSJG010000012">
    <property type="protein sequence ID" value="MFC4986915.1"/>
    <property type="molecule type" value="Genomic_DNA"/>
</dbReference>
<dbReference type="RefSeq" id="WP_224829111.1">
    <property type="nucleotide sequence ID" value="NZ_JAIVEF010000015.1"/>
</dbReference>
<keyword evidence="3" id="KW-1003">Cell membrane</keyword>
<dbReference type="CDD" id="cd06261">
    <property type="entry name" value="TM_PBP2"/>
    <property type="match status" value="1"/>
</dbReference>
<evidence type="ECO:0000256" key="1">
    <source>
        <dbReference type="ARBA" id="ARBA00004651"/>
    </source>
</evidence>
<organism evidence="9 10">
    <name type="scientific">Saliphagus infecundisoli</name>
    <dbReference type="NCBI Taxonomy" id="1849069"/>
    <lineage>
        <taxon>Archaea</taxon>
        <taxon>Methanobacteriati</taxon>
        <taxon>Methanobacteriota</taxon>
        <taxon>Stenosarchaea group</taxon>
        <taxon>Halobacteria</taxon>
        <taxon>Halobacteriales</taxon>
        <taxon>Natrialbaceae</taxon>
        <taxon>Saliphagus</taxon>
    </lineage>
</organism>
<feature type="transmembrane region" description="Helical" evidence="7">
    <location>
        <begin position="150"/>
        <end position="169"/>
    </location>
</feature>
<feature type="transmembrane region" description="Helical" evidence="7">
    <location>
        <begin position="20"/>
        <end position="44"/>
    </location>
</feature>
<sequence length="285" mass="32007">MSTASRRAQLSVSDILYKLLFYSTLGMFLLMVLVPLILVISASFRPLVEIYATDVYLIPKEPTIQPWIDGYEDLKPNLLNSLYIATGTVTIALVVAIPGAYAYARTSFPWKKPLFYIIILSLLFPHVLLVIPITDLWYDFGLYNTLPGVWLGHQTFVVPFAIWIMRDFFQKMPSNLEEAAQIYGCTQWSAFVRVVLPLAKPAIIAVLFLAFLNGWNDFLFANMVTDSRGPQPAVVQLYQTINGGSGEATDWQLLMSESLIIGLPPVTLYLFARRYISEAFAVSAS</sequence>
<keyword evidence="6 7" id="KW-0472">Membrane</keyword>
<protein>
    <submittedName>
        <fullName evidence="9">Carbohydrate ABC transporter permease</fullName>
    </submittedName>
</protein>
<name>A0ABD5QB19_9EURY</name>
<reference evidence="9 10" key="1">
    <citation type="journal article" date="2019" name="Int. J. Syst. Evol. Microbiol.">
        <title>The Global Catalogue of Microorganisms (GCM) 10K type strain sequencing project: providing services to taxonomists for standard genome sequencing and annotation.</title>
        <authorList>
            <consortium name="The Broad Institute Genomics Platform"/>
            <consortium name="The Broad Institute Genome Sequencing Center for Infectious Disease"/>
            <person name="Wu L."/>
            <person name="Ma J."/>
        </authorList>
    </citation>
    <scope>NUCLEOTIDE SEQUENCE [LARGE SCALE GENOMIC DNA]</scope>
    <source>
        <strain evidence="9 10">CGMCC 1.15824</strain>
    </source>
</reference>
<dbReference type="InterPro" id="IPR000515">
    <property type="entry name" value="MetI-like"/>
</dbReference>
<dbReference type="Gene3D" id="1.10.3720.10">
    <property type="entry name" value="MetI-like"/>
    <property type="match status" value="1"/>
</dbReference>
<dbReference type="PROSITE" id="PS50928">
    <property type="entry name" value="ABC_TM1"/>
    <property type="match status" value="1"/>
</dbReference>
<dbReference type="SUPFAM" id="SSF161098">
    <property type="entry name" value="MetI-like"/>
    <property type="match status" value="1"/>
</dbReference>
<feature type="transmembrane region" description="Helical" evidence="7">
    <location>
        <begin position="82"/>
        <end position="103"/>
    </location>
</feature>
<comment type="subcellular location">
    <subcellularLocation>
        <location evidence="1 7">Cell membrane</location>
        <topology evidence="1 7">Multi-pass membrane protein</topology>
    </subcellularLocation>
</comment>
<evidence type="ECO:0000256" key="2">
    <source>
        <dbReference type="ARBA" id="ARBA00022448"/>
    </source>
</evidence>
<accession>A0ABD5QB19</accession>
<evidence type="ECO:0000313" key="10">
    <source>
        <dbReference type="Proteomes" id="UP001595925"/>
    </source>
</evidence>
<proteinExistence type="inferred from homology"/>
<dbReference type="Pfam" id="PF00528">
    <property type="entry name" value="BPD_transp_1"/>
    <property type="match status" value="1"/>
</dbReference>
<evidence type="ECO:0000256" key="5">
    <source>
        <dbReference type="ARBA" id="ARBA00022989"/>
    </source>
</evidence>
<dbReference type="Proteomes" id="UP001595925">
    <property type="component" value="Unassembled WGS sequence"/>
</dbReference>
<dbReference type="GO" id="GO:0005886">
    <property type="term" value="C:plasma membrane"/>
    <property type="evidence" value="ECO:0007669"/>
    <property type="project" value="UniProtKB-SubCell"/>
</dbReference>
<feature type="transmembrane region" description="Helical" evidence="7">
    <location>
        <begin position="115"/>
        <end position="138"/>
    </location>
</feature>
<evidence type="ECO:0000313" key="9">
    <source>
        <dbReference type="EMBL" id="MFC4986915.1"/>
    </source>
</evidence>
<evidence type="ECO:0000259" key="8">
    <source>
        <dbReference type="PROSITE" id="PS50928"/>
    </source>
</evidence>
<dbReference type="PANTHER" id="PTHR32243:SF18">
    <property type="entry name" value="INNER MEMBRANE ABC TRANSPORTER PERMEASE PROTEIN YCJP"/>
    <property type="match status" value="1"/>
</dbReference>